<sequence length="186" mass="20299">MRLPYVPTPPIPANAEEAAIIERTLERRGDEGLIPLDLALLHSPAITNGWNSFMGAIRTKTSISADLRELAICRVAALNRAHFEWIQHYPLALEAGISMKGLKTIRDGTPGDLNEKQIAVLDFTTASTKDGHVADMIFEGLKKHFSDKEIVEIVATVAAYNCVSRFLVALDVAEGNGVSVADYPMK</sequence>
<feature type="domain" description="Carboxymuconolactone decarboxylase-like" evidence="1">
    <location>
        <begin position="44"/>
        <end position="98"/>
    </location>
</feature>
<dbReference type="SUPFAM" id="SSF69118">
    <property type="entry name" value="AhpD-like"/>
    <property type="match status" value="1"/>
</dbReference>
<organism evidence="2 3">
    <name type="scientific">Discina gigas</name>
    <dbReference type="NCBI Taxonomy" id="1032678"/>
    <lineage>
        <taxon>Eukaryota</taxon>
        <taxon>Fungi</taxon>
        <taxon>Dikarya</taxon>
        <taxon>Ascomycota</taxon>
        <taxon>Pezizomycotina</taxon>
        <taxon>Pezizomycetes</taxon>
        <taxon>Pezizales</taxon>
        <taxon>Discinaceae</taxon>
        <taxon>Discina</taxon>
    </lineage>
</organism>
<dbReference type="Proteomes" id="UP001447188">
    <property type="component" value="Unassembled WGS sequence"/>
</dbReference>
<dbReference type="PANTHER" id="PTHR34846">
    <property type="entry name" value="4-CARBOXYMUCONOLACTONE DECARBOXYLASE FAMILY PROTEIN (AFU_ORTHOLOGUE AFUA_6G11590)"/>
    <property type="match status" value="1"/>
</dbReference>
<comment type="caution">
    <text evidence="2">The sequence shown here is derived from an EMBL/GenBank/DDBJ whole genome shotgun (WGS) entry which is preliminary data.</text>
</comment>
<dbReference type="EMBL" id="JBBBZM010000024">
    <property type="protein sequence ID" value="KAL0638282.1"/>
    <property type="molecule type" value="Genomic_DNA"/>
</dbReference>
<evidence type="ECO:0000313" key="2">
    <source>
        <dbReference type="EMBL" id="KAL0638282.1"/>
    </source>
</evidence>
<evidence type="ECO:0000313" key="3">
    <source>
        <dbReference type="Proteomes" id="UP001447188"/>
    </source>
</evidence>
<evidence type="ECO:0000259" key="1">
    <source>
        <dbReference type="Pfam" id="PF02627"/>
    </source>
</evidence>
<name>A0ABR3GQS7_9PEZI</name>
<gene>
    <name evidence="2" type="ORF">Q9L58_002739</name>
</gene>
<protein>
    <recommendedName>
        <fullName evidence="1">Carboxymuconolactone decarboxylase-like domain-containing protein</fullName>
    </recommendedName>
</protein>
<dbReference type="Pfam" id="PF02627">
    <property type="entry name" value="CMD"/>
    <property type="match status" value="1"/>
</dbReference>
<accession>A0ABR3GQS7</accession>
<dbReference type="InterPro" id="IPR029032">
    <property type="entry name" value="AhpD-like"/>
</dbReference>
<proteinExistence type="predicted"/>
<keyword evidence="3" id="KW-1185">Reference proteome</keyword>
<dbReference type="PANTHER" id="PTHR34846:SF11">
    <property type="entry name" value="4-CARBOXYMUCONOLACTONE DECARBOXYLASE FAMILY PROTEIN (AFU_ORTHOLOGUE AFUA_6G11590)"/>
    <property type="match status" value="1"/>
</dbReference>
<reference evidence="2 3" key="1">
    <citation type="submission" date="2024-02" db="EMBL/GenBank/DDBJ databases">
        <title>Discinaceae phylogenomics.</title>
        <authorList>
            <person name="Dirks A.C."/>
            <person name="James T.Y."/>
        </authorList>
    </citation>
    <scope>NUCLEOTIDE SEQUENCE [LARGE SCALE GENOMIC DNA]</scope>
    <source>
        <strain evidence="2 3">ACD0624</strain>
    </source>
</reference>
<dbReference type="InterPro" id="IPR003779">
    <property type="entry name" value="CMD-like"/>
</dbReference>
<dbReference type="Gene3D" id="1.20.1290.10">
    <property type="entry name" value="AhpD-like"/>
    <property type="match status" value="1"/>
</dbReference>